<proteinExistence type="inferred from homology"/>
<evidence type="ECO:0000313" key="9">
    <source>
        <dbReference type="EMBL" id="QSW90968.1"/>
    </source>
</evidence>
<keyword evidence="4" id="KW-1134">Transmembrane beta strand</keyword>
<dbReference type="InterPro" id="IPR003423">
    <property type="entry name" value="OMP_efflux"/>
</dbReference>
<keyword evidence="8" id="KW-0175">Coiled coil</keyword>
<dbReference type="Pfam" id="PF02321">
    <property type="entry name" value="OEP"/>
    <property type="match status" value="1"/>
</dbReference>
<keyword evidence="3" id="KW-0813">Transport</keyword>
<sequence length="453" mass="52270">MFLTKTNSKEDCFPRSLLILLMMLVFNSLQAQEVHTVSLQEAMKLAKENNKKVLKSQLEITLAEQNIKERKELRLPDVQLNGMYSRITNITEFKGSGFLKDKEVTPAIPEIYEVNSTFKMPIYVGNKINNAIKIANQENEIAKIKSEKTENDIELQVVANYLAIYKMMELQKIFEENIKEEKNRLKEVQSLQKHGTVTKNEVIRAELQLSDRELNALTNSKNIQIALHDLKTLIQIPENEEIAIDTTASLDEMNGVDPYDFYLSKAMQNEEMRMASQELDISKTELKLVKGNYLPSVNFFGNYGFYYPNYKFFPPNPYLYTLGQVGIEARFDLSALYKNKTKVAKANTKIDMQKMQNEIIKDEIQDQLYKDHTQYQEILEKFVVVDKALDLAEENYRIVKLKYLNQLVLITEMVDADNALLQAKYNKIATHLDAVLKHYEMMHTAGIMPNAGS</sequence>
<comment type="similarity">
    <text evidence="2">Belongs to the outer membrane factor (OMF) (TC 1.B.17) family.</text>
</comment>
<evidence type="ECO:0000313" key="10">
    <source>
        <dbReference type="Proteomes" id="UP000663440"/>
    </source>
</evidence>
<comment type="subcellular location">
    <subcellularLocation>
        <location evidence="1">Cell outer membrane</location>
    </subcellularLocation>
</comment>
<protein>
    <submittedName>
        <fullName evidence="9">TolC family protein</fullName>
    </submittedName>
</protein>
<evidence type="ECO:0000256" key="1">
    <source>
        <dbReference type="ARBA" id="ARBA00004442"/>
    </source>
</evidence>
<reference evidence="9 10" key="1">
    <citation type="submission" date="2021-03" db="EMBL/GenBank/DDBJ databases">
        <title>Flavobacterium kribbensis sp. nov, an endophytic bacteria, isolated from soybean.</title>
        <authorList>
            <person name="Lee J."/>
            <person name="Seo J."/>
        </authorList>
    </citation>
    <scope>NUCLEOTIDE SEQUENCE [LARGE SCALE GENOMIC DNA]</scope>
    <source>
        <strain evidence="9 10">BB8</strain>
    </source>
</reference>
<dbReference type="InterPro" id="IPR051906">
    <property type="entry name" value="TolC-like"/>
</dbReference>
<dbReference type="Proteomes" id="UP000663440">
    <property type="component" value="Chromosome"/>
</dbReference>
<evidence type="ECO:0000256" key="4">
    <source>
        <dbReference type="ARBA" id="ARBA00022452"/>
    </source>
</evidence>
<keyword evidence="6" id="KW-0472">Membrane</keyword>
<keyword evidence="10" id="KW-1185">Reference proteome</keyword>
<dbReference type="SUPFAM" id="SSF56954">
    <property type="entry name" value="Outer membrane efflux proteins (OEP)"/>
    <property type="match status" value="1"/>
</dbReference>
<evidence type="ECO:0000256" key="8">
    <source>
        <dbReference type="SAM" id="Coils"/>
    </source>
</evidence>
<gene>
    <name evidence="9" type="ORF">J0383_09205</name>
</gene>
<dbReference type="EMBL" id="CP071448">
    <property type="protein sequence ID" value="QSW90968.1"/>
    <property type="molecule type" value="Genomic_DNA"/>
</dbReference>
<evidence type="ECO:0000256" key="5">
    <source>
        <dbReference type="ARBA" id="ARBA00022692"/>
    </source>
</evidence>
<dbReference type="PANTHER" id="PTHR30026">
    <property type="entry name" value="OUTER MEMBRANE PROTEIN TOLC"/>
    <property type="match status" value="1"/>
</dbReference>
<evidence type="ECO:0000256" key="6">
    <source>
        <dbReference type="ARBA" id="ARBA00023136"/>
    </source>
</evidence>
<evidence type="ECO:0000256" key="3">
    <source>
        <dbReference type="ARBA" id="ARBA00022448"/>
    </source>
</evidence>
<keyword evidence="5" id="KW-0812">Transmembrane</keyword>
<evidence type="ECO:0000256" key="7">
    <source>
        <dbReference type="ARBA" id="ARBA00023237"/>
    </source>
</evidence>
<name>A0ABX7QKL2_9FLAO</name>
<dbReference type="Gene3D" id="1.20.1600.10">
    <property type="entry name" value="Outer membrane efflux proteins (OEP)"/>
    <property type="match status" value="1"/>
</dbReference>
<evidence type="ECO:0000256" key="2">
    <source>
        <dbReference type="ARBA" id="ARBA00007613"/>
    </source>
</evidence>
<feature type="coiled-coil region" evidence="8">
    <location>
        <begin position="132"/>
        <end position="191"/>
    </location>
</feature>
<dbReference type="PANTHER" id="PTHR30026:SF20">
    <property type="entry name" value="OUTER MEMBRANE PROTEIN TOLC"/>
    <property type="match status" value="1"/>
</dbReference>
<accession>A0ABX7QKL2</accession>
<organism evidence="9 10">
    <name type="scientific">Flavobacterium endoglycinae</name>
    <dbReference type="NCBI Taxonomy" id="2816357"/>
    <lineage>
        <taxon>Bacteria</taxon>
        <taxon>Pseudomonadati</taxon>
        <taxon>Bacteroidota</taxon>
        <taxon>Flavobacteriia</taxon>
        <taxon>Flavobacteriales</taxon>
        <taxon>Flavobacteriaceae</taxon>
        <taxon>Flavobacterium</taxon>
    </lineage>
</organism>
<keyword evidence="7" id="KW-0998">Cell outer membrane</keyword>